<dbReference type="AlphaFoldDB" id="A0AAV4P9B2"/>
<evidence type="ECO:0000313" key="2">
    <source>
        <dbReference type="Proteomes" id="UP001054945"/>
    </source>
</evidence>
<organism evidence="1 2">
    <name type="scientific">Caerostris extrusa</name>
    <name type="common">Bark spider</name>
    <name type="synonym">Caerostris bankana</name>
    <dbReference type="NCBI Taxonomy" id="172846"/>
    <lineage>
        <taxon>Eukaryota</taxon>
        <taxon>Metazoa</taxon>
        <taxon>Ecdysozoa</taxon>
        <taxon>Arthropoda</taxon>
        <taxon>Chelicerata</taxon>
        <taxon>Arachnida</taxon>
        <taxon>Araneae</taxon>
        <taxon>Araneomorphae</taxon>
        <taxon>Entelegynae</taxon>
        <taxon>Araneoidea</taxon>
        <taxon>Araneidae</taxon>
        <taxon>Caerostris</taxon>
    </lineage>
</organism>
<dbReference type="EMBL" id="BPLR01004216">
    <property type="protein sequence ID" value="GIX93214.1"/>
    <property type="molecule type" value="Genomic_DNA"/>
</dbReference>
<name>A0AAV4P9B2_CAEEX</name>
<protein>
    <submittedName>
        <fullName evidence="1">Uncharacterized protein</fullName>
    </submittedName>
</protein>
<sequence length="122" mass="13798">MIRNHKTQKFEHSNSLIITLNGYPPREKRKDGQILEEVITQEPVGIESRNDLPPQKITSFYSQNENSGIVNSNQGISIFTRGTVQLFDAPPLSESRGYRSAFQLPVANKAARVTARQTLWND</sequence>
<dbReference type="Proteomes" id="UP001054945">
    <property type="component" value="Unassembled WGS sequence"/>
</dbReference>
<evidence type="ECO:0000313" key="1">
    <source>
        <dbReference type="EMBL" id="GIX93214.1"/>
    </source>
</evidence>
<keyword evidence="2" id="KW-1185">Reference proteome</keyword>
<accession>A0AAV4P9B2</accession>
<comment type="caution">
    <text evidence="1">The sequence shown here is derived from an EMBL/GenBank/DDBJ whole genome shotgun (WGS) entry which is preliminary data.</text>
</comment>
<gene>
    <name evidence="1" type="ORF">CEXT_320321</name>
</gene>
<reference evidence="1 2" key="1">
    <citation type="submission" date="2021-06" db="EMBL/GenBank/DDBJ databases">
        <title>Caerostris extrusa draft genome.</title>
        <authorList>
            <person name="Kono N."/>
            <person name="Arakawa K."/>
        </authorList>
    </citation>
    <scope>NUCLEOTIDE SEQUENCE [LARGE SCALE GENOMIC DNA]</scope>
</reference>
<proteinExistence type="predicted"/>